<dbReference type="EMBL" id="JBHSOW010000060">
    <property type="protein sequence ID" value="MFC5650631.1"/>
    <property type="molecule type" value="Genomic_DNA"/>
</dbReference>
<name>A0ABW0VXL9_9BACL</name>
<dbReference type="RefSeq" id="WP_379189202.1">
    <property type="nucleotide sequence ID" value="NZ_JBHSOW010000060.1"/>
</dbReference>
<accession>A0ABW0VXL9</accession>
<evidence type="ECO:0000313" key="3">
    <source>
        <dbReference type="Proteomes" id="UP001596047"/>
    </source>
</evidence>
<keyword evidence="3" id="KW-1185">Reference proteome</keyword>
<gene>
    <name evidence="2" type="ORF">ACFPYJ_16160</name>
</gene>
<feature type="signal peptide" evidence="1">
    <location>
        <begin position="1"/>
        <end position="30"/>
    </location>
</feature>
<dbReference type="SUPFAM" id="SSF82171">
    <property type="entry name" value="DPP6 N-terminal domain-like"/>
    <property type="match status" value="1"/>
</dbReference>
<dbReference type="Proteomes" id="UP001596047">
    <property type="component" value="Unassembled WGS sequence"/>
</dbReference>
<proteinExistence type="predicted"/>
<sequence length="386" mass="44382">MIGVAIQLKRISISLLLFVCIIISSMPAAAQAEDPSSGPHFSDEIIWNPYSIHALPDHRRALIVDSGSGGKPKTSLNMLDLVHNVLLWQITTEEIQDLHLLSHPDKIVLITAVNGKLHKEVYNFDGKLLSRDVFNNKLTVPESDNEYAKTVQWIPPQGKMQERIALMNQENFRLFQFPWDKAFLAEEVKIKPNSLYEYINVRDWSWENPSHLIVKYSGSYIMGSDYFIKVYNLDTKTVYKKFYSTTPFAMNVTGNRVYIAMSHNNGTHPANINWPNYSKPQVFLYAYELNTGKDIYQLKQKFTSLPEDQQSGWSTQRKDAVTFNYDIGSTEWNLYDDAGRALLPIQKGFQPYANFVAYDQAEQNVYFIVRDNDSQDYYLTALKVEG</sequence>
<keyword evidence="1" id="KW-0732">Signal</keyword>
<comment type="caution">
    <text evidence="2">The sequence shown here is derived from an EMBL/GenBank/DDBJ whole genome shotgun (WGS) entry which is preliminary data.</text>
</comment>
<evidence type="ECO:0000313" key="2">
    <source>
        <dbReference type="EMBL" id="MFC5650631.1"/>
    </source>
</evidence>
<organism evidence="2 3">
    <name type="scientific">Paenibacillus solisilvae</name>
    <dbReference type="NCBI Taxonomy" id="2486751"/>
    <lineage>
        <taxon>Bacteria</taxon>
        <taxon>Bacillati</taxon>
        <taxon>Bacillota</taxon>
        <taxon>Bacilli</taxon>
        <taxon>Bacillales</taxon>
        <taxon>Paenibacillaceae</taxon>
        <taxon>Paenibacillus</taxon>
    </lineage>
</organism>
<feature type="chain" id="PRO_5047540245" description="S9 family peptidase" evidence="1">
    <location>
        <begin position="31"/>
        <end position="386"/>
    </location>
</feature>
<evidence type="ECO:0008006" key="4">
    <source>
        <dbReference type="Google" id="ProtNLM"/>
    </source>
</evidence>
<protein>
    <recommendedName>
        <fullName evidence="4">S9 family peptidase</fullName>
    </recommendedName>
</protein>
<reference evidence="3" key="1">
    <citation type="journal article" date="2019" name="Int. J. Syst. Evol. Microbiol.">
        <title>The Global Catalogue of Microorganisms (GCM) 10K type strain sequencing project: providing services to taxonomists for standard genome sequencing and annotation.</title>
        <authorList>
            <consortium name="The Broad Institute Genomics Platform"/>
            <consortium name="The Broad Institute Genome Sequencing Center for Infectious Disease"/>
            <person name="Wu L."/>
            <person name="Ma J."/>
        </authorList>
    </citation>
    <scope>NUCLEOTIDE SEQUENCE [LARGE SCALE GENOMIC DNA]</scope>
    <source>
        <strain evidence="3">CGMCC 1.3240</strain>
    </source>
</reference>
<evidence type="ECO:0000256" key="1">
    <source>
        <dbReference type="SAM" id="SignalP"/>
    </source>
</evidence>